<evidence type="ECO:0008006" key="5">
    <source>
        <dbReference type="Google" id="ProtNLM"/>
    </source>
</evidence>
<dbReference type="InterPro" id="IPR000477">
    <property type="entry name" value="RT_dom"/>
</dbReference>
<dbReference type="EMBL" id="CM010715">
    <property type="protein sequence ID" value="RZC46957.1"/>
    <property type="molecule type" value="Genomic_DNA"/>
</dbReference>
<feature type="domain" description="RNase H type-1" evidence="2">
    <location>
        <begin position="543"/>
        <end position="641"/>
    </location>
</feature>
<gene>
    <name evidence="3" type="ORF">C5167_039900</name>
</gene>
<protein>
    <recommendedName>
        <fullName evidence="5">Reverse transcriptase domain-containing protein</fullName>
    </recommendedName>
</protein>
<dbReference type="GO" id="GO:0003676">
    <property type="term" value="F:nucleic acid binding"/>
    <property type="evidence" value="ECO:0007669"/>
    <property type="project" value="InterPro"/>
</dbReference>
<evidence type="ECO:0000259" key="2">
    <source>
        <dbReference type="Pfam" id="PF13456"/>
    </source>
</evidence>
<evidence type="ECO:0000259" key="1">
    <source>
        <dbReference type="Pfam" id="PF00078"/>
    </source>
</evidence>
<dbReference type="Pfam" id="PF13456">
    <property type="entry name" value="RVT_3"/>
    <property type="match status" value="1"/>
</dbReference>
<dbReference type="SUPFAM" id="SSF53098">
    <property type="entry name" value="Ribonuclease H-like"/>
    <property type="match status" value="1"/>
</dbReference>
<dbReference type="STRING" id="3469.A0A4Y7IDF0"/>
<dbReference type="Proteomes" id="UP000316621">
    <property type="component" value="Chromosome 1"/>
</dbReference>
<name>A0A4Y7IDF0_PAPSO</name>
<sequence length="645" mass="73513">MQAAYVPRRLISENISLVQEMVHSMKRKKGSGGSLALKMDMSKAFDRLEWSFLMDVLKNFSSFQGDQKGDPLSPFLFIIAMEALSRKLAFCEQAKLLTGVKIARRPPKINHLLFADDCLFLCKANLTQTRYLLQVIAEFSKCSGQVINFSKSSVYFSKNMTPSSCQILSGTLQVPIMDEKEKYLGLPFFIGRNKKIPFSVLVEKIENRMVKWNAINLSESGRTVMVKHVLNALPFHHMTSFKLPDQTIKALNSVQGKFWRKKDTNKGAVISWSNLSKDKEEGCLGLRDFECFNKALLAKSAWRLCSNKDDLWSRDMGAKYYPAGDIFNYTVKDDSSFAWRSISYEIPFIKQNSKWLLGNGATINIWEDDWIPDYDPPPQPKVNAINPTSYTLVKDLFSTGPHGLNVELLFDLFIPEVALSISSIPIHIQQKDSLIWKLEPNGQFTVRSAYKQIYKDKHGIPQSSQESKAAFPTLWILPIIPRERCSKVFEYKLLSPQQLILRINNLYLEQSTQIVKKSSRLISTAARFNLKWLPPRNGILTLNFDGSFDVDSKKGGTGLILRNFAGESRGAKCSHVADALSPEQVEGKALWEAMQWAQKLKLEAVNFETDSKIVVEAIHKGHFNLNRQFHQFIRDFIYCFHNNSN</sequence>
<proteinExistence type="predicted"/>
<dbReference type="Gramene" id="RZC46957">
    <property type="protein sequence ID" value="RZC46957"/>
    <property type="gene ID" value="C5167_039900"/>
</dbReference>
<dbReference type="InterPro" id="IPR044730">
    <property type="entry name" value="RNase_H-like_dom_plant"/>
</dbReference>
<dbReference type="PANTHER" id="PTHR33116">
    <property type="entry name" value="REVERSE TRANSCRIPTASE ZINC-BINDING DOMAIN-CONTAINING PROTEIN-RELATED-RELATED"/>
    <property type="match status" value="1"/>
</dbReference>
<dbReference type="PANTHER" id="PTHR33116:SF86">
    <property type="entry name" value="REVERSE TRANSCRIPTASE DOMAIN-CONTAINING PROTEIN"/>
    <property type="match status" value="1"/>
</dbReference>
<dbReference type="InterPro" id="IPR012337">
    <property type="entry name" value="RNaseH-like_sf"/>
</dbReference>
<dbReference type="InterPro" id="IPR002156">
    <property type="entry name" value="RNaseH_domain"/>
</dbReference>
<evidence type="ECO:0000313" key="3">
    <source>
        <dbReference type="EMBL" id="RZC46957.1"/>
    </source>
</evidence>
<feature type="domain" description="Reverse transcriptase" evidence="1">
    <location>
        <begin position="13"/>
        <end position="186"/>
    </location>
</feature>
<dbReference type="Gene3D" id="3.30.420.10">
    <property type="entry name" value="Ribonuclease H-like superfamily/Ribonuclease H"/>
    <property type="match status" value="1"/>
</dbReference>
<dbReference type="CDD" id="cd06222">
    <property type="entry name" value="RNase_H_like"/>
    <property type="match status" value="1"/>
</dbReference>
<reference evidence="3 4" key="1">
    <citation type="journal article" date="2018" name="Science">
        <title>The opium poppy genome and morphinan production.</title>
        <authorList>
            <person name="Guo L."/>
            <person name="Winzer T."/>
            <person name="Yang X."/>
            <person name="Li Y."/>
            <person name="Ning Z."/>
            <person name="He Z."/>
            <person name="Teodor R."/>
            <person name="Lu Y."/>
            <person name="Bowser T.A."/>
            <person name="Graham I.A."/>
            <person name="Ye K."/>
        </authorList>
    </citation>
    <scope>NUCLEOTIDE SEQUENCE [LARGE SCALE GENOMIC DNA]</scope>
    <source>
        <strain evidence="4">cv. HN1</strain>
        <tissue evidence="3">Leaves</tissue>
    </source>
</reference>
<accession>A0A4Y7IDF0</accession>
<dbReference type="GO" id="GO:0004523">
    <property type="term" value="F:RNA-DNA hybrid ribonuclease activity"/>
    <property type="evidence" value="ECO:0007669"/>
    <property type="project" value="InterPro"/>
</dbReference>
<dbReference type="InterPro" id="IPR036397">
    <property type="entry name" value="RNaseH_sf"/>
</dbReference>
<dbReference type="Pfam" id="PF00078">
    <property type="entry name" value="RVT_1"/>
    <property type="match status" value="1"/>
</dbReference>
<keyword evidence="4" id="KW-1185">Reference proteome</keyword>
<evidence type="ECO:0000313" key="4">
    <source>
        <dbReference type="Proteomes" id="UP000316621"/>
    </source>
</evidence>
<dbReference type="CDD" id="cd01650">
    <property type="entry name" value="RT_nLTR_like"/>
    <property type="match status" value="1"/>
</dbReference>
<organism evidence="3 4">
    <name type="scientific">Papaver somniferum</name>
    <name type="common">Opium poppy</name>
    <dbReference type="NCBI Taxonomy" id="3469"/>
    <lineage>
        <taxon>Eukaryota</taxon>
        <taxon>Viridiplantae</taxon>
        <taxon>Streptophyta</taxon>
        <taxon>Embryophyta</taxon>
        <taxon>Tracheophyta</taxon>
        <taxon>Spermatophyta</taxon>
        <taxon>Magnoliopsida</taxon>
        <taxon>Ranunculales</taxon>
        <taxon>Papaveraceae</taxon>
        <taxon>Papaveroideae</taxon>
        <taxon>Papaver</taxon>
    </lineage>
</organism>
<dbReference type="AlphaFoldDB" id="A0A4Y7IDF0"/>
<dbReference type="OMA" id="TINIWED"/>